<dbReference type="InterPro" id="IPR050194">
    <property type="entry name" value="Glycosyltransferase_grp1"/>
</dbReference>
<evidence type="ECO:0000259" key="2">
    <source>
        <dbReference type="Pfam" id="PF13439"/>
    </source>
</evidence>
<accession>A0A4Q5DPE5</accession>
<proteinExistence type="predicted"/>
<organism evidence="3 4">
    <name type="scientific">Bacteroides xylanisolvens</name>
    <dbReference type="NCBI Taxonomy" id="371601"/>
    <lineage>
        <taxon>Bacteria</taxon>
        <taxon>Pseudomonadati</taxon>
        <taxon>Bacteroidota</taxon>
        <taxon>Bacteroidia</taxon>
        <taxon>Bacteroidales</taxon>
        <taxon>Bacteroidaceae</taxon>
        <taxon>Bacteroides</taxon>
    </lineage>
</organism>
<dbReference type="InterPro" id="IPR001296">
    <property type="entry name" value="Glyco_trans_1"/>
</dbReference>
<dbReference type="Gene3D" id="3.40.50.2000">
    <property type="entry name" value="Glycogen Phosphorylase B"/>
    <property type="match status" value="2"/>
</dbReference>
<dbReference type="Pfam" id="PF13439">
    <property type="entry name" value="Glyco_transf_4"/>
    <property type="match status" value="1"/>
</dbReference>
<evidence type="ECO:0000313" key="4">
    <source>
        <dbReference type="Proteomes" id="UP000474077"/>
    </source>
</evidence>
<dbReference type="SUPFAM" id="SSF53756">
    <property type="entry name" value="UDP-Glycosyltransferase/glycogen phosphorylase"/>
    <property type="match status" value="1"/>
</dbReference>
<feature type="domain" description="Glycosyltransferase subfamily 4-like N-terminal" evidence="2">
    <location>
        <begin position="14"/>
        <end position="170"/>
    </location>
</feature>
<keyword evidence="3" id="KW-0808">Transferase</keyword>
<dbReference type="Pfam" id="PF00534">
    <property type="entry name" value="Glycos_transf_1"/>
    <property type="match status" value="1"/>
</dbReference>
<dbReference type="CDD" id="cd03811">
    <property type="entry name" value="GT4_GT28_WabH-like"/>
    <property type="match status" value="1"/>
</dbReference>
<dbReference type="EMBL" id="WDER01000002">
    <property type="protein sequence ID" value="KAB6086854.1"/>
    <property type="molecule type" value="Genomic_DNA"/>
</dbReference>
<dbReference type="AlphaFoldDB" id="A0A4Q5DPE5"/>
<dbReference type="Proteomes" id="UP000474077">
    <property type="component" value="Unassembled WGS sequence"/>
</dbReference>
<dbReference type="GO" id="GO:0016757">
    <property type="term" value="F:glycosyltransferase activity"/>
    <property type="evidence" value="ECO:0007669"/>
    <property type="project" value="InterPro"/>
</dbReference>
<comment type="caution">
    <text evidence="3">The sequence shown here is derived from an EMBL/GenBank/DDBJ whole genome shotgun (WGS) entry which is preliminary data.</text>
</comment>
<dbReference type="RefSeq" id="WP_049702601.1">
    <property type="nucleotide sequence ID" value="NZ_JAOPEM010000028.1"/>
</dbReference>
<evidence type="ECO:0000313" key="3">
    <source>
        <dbReference type="EMBL" id="KAB6086854.1"/>
    </source>
</evidence>
<dbReference type="InterPro" id="IPR028098">
    <property type="entry name" value="Glyco_trans_4-like_N"/>
</dbReference>
<dbReference type="PANTHER" id="PTHR45947:SF3">
    <property type="entry name" value="SULFOQUINOVOSYL TRANSFERASE SQD2"/>
    <property type="match status" value="1"/>
</dbReference>
<name>A0A4Q5DPE5_9BACE</name>
<dbReference type="PANTHER" id="PTHR45947">
    <property type="entry name" value="SULFOQUINOVOSYL TRANSFERASE SQD2"/>
    <property type="match status" value="1"/>
</dbReference>
<sequence>MRILQFMPEFGIAGAEIMCENLSTELMKKGHDMTVVSLYTYESAITKRLKEKGVDIIFLDKKPGFDFSMFRKIRSVVKKIKPDVIHTHRYVAQYVIPASLGLNVKAKIHTVHNIAQEENTPWARKLNKFFFHFCDLVPVALTQLIKETIVEEYGIKESAIPVIYNGVPLENCIRKVSYNIGETVNLLHIGRYSEQKNHVEMIKAIVNLHSKYQNIRLHLWGDGPLKGTISDLIANNHAANYIIEHGLCDKSYQHFCDADIFLLPSKYEGMPMTLIEAMGTALPIVASKVGGIPDMIKDSENGLLCSPIAEDIAQKIETLILAPRLREQLGCNAILKANDFTSQKMAEQYLNLYSKRI</sequence>
<protein>
    <submittedName>
        <fullName evidence="3">Glycosyltransferase</fullName>
    </submittedName>
</protein>
<reference evidence="3 4" key="1">
    <citation type="journal article" date="2019" name="Nat. Med.">
        <title>A library of human gut bacterial isolates paired with longitudinal multiomics data enables mechanistic microbiome research.</title>
        <authorList>
            <person name="Poyet M."/>
            <person name="Groussin M."/>
            <person name="Gibbons S.M."/>
            <person name="Avila-Pacheco J."/>
            <person name="Jiang X."/>
            <person name="Kearney S.M."/>
            <person name="Perrotta A.R."/>
            <person name="Berdy B."/>
            <person name="Zhao S."/>
            <person name="Lieberman T.D."/>
            <person name="Swanson P.K."/>
            <person name="Smith M."/>
            <person name="Roesemann S."/>
            <person name="Alexander J.E."/>
            <person name="Rich S.A."/>
            <person name="Livny J."/>
            <person name="Vlamakis H."/>
            <person name="Clish C."/>
            <person name="Bullock K."/>
            <person name="Deik A."/>
            <person name="Scott J."/>
            <person name="Pierce K.A."/>
            <person name="Xavier R.J."/>
            <person name="Alm E.J."/>
        </authorList>
    </citation>
    <scope>NUCLEOTIDE SEQUENCE [LARGE SCALE GENOMIC DNA]</scope>
    <source>
        <strain evidence="3 4">BIOML-A73</strain>
    </source>
</reference>
<gene>
    <name evidence="3" type="ORF">GA560_01325</name>
</gene>
<evidence type="ECO:0000259" key="1">
    <source>
        <dbReference type="Pfam" id="PF00534"/>
    </source>
</evidence>
<feature type="domain" description="Glycosyl transferase family 1" evidence="1">
    <location>
        <begin position="185"/>
        <end position="333"/>
    </location>
</feature>